<dbReference type="OrthoDB" id="431557at2759"/>
<evidence type="ECO:0000256" key="1">
    <source>
        <dbReference type="ARBA" id="ARBA00022942"/>
    </source>
</evidence>
<accession>A0A177BCD8</accession>
<dbReference type="Gene3D" id="3.60.20.10">
    <property type="entry name" value="Glutamine Phosphoribosylpyrophosphate, subunit 1, domain 1"/>
    <property type="match status" value="1"/>
</dbReference>
<comment type="caution">
    <text evidence="4">The sequence shown here is derived from an EMBL/GenBank/DDBJ whole genome shotgun (WGS) entry which is preliminary data.</text>
</comment>
<dbReference type="SUPFAM" id="SSF56235">
    <property type="entry name" value="N-terminal nucleophile aminohydrolases (Ntn hydrolases)"/>
    <property type="match status" value="1"/>
</dbReference>
<gene>
    <name evidence="4" type="ORF">A3Q56_00353</name>
</gene>
<evidence type="ECO:0000313" key="4">
    <source>
        <dbReference type="EMBL" id="OAF71855.1"/>
    </source>
</evidence>
<evidence type="ECO:0000256" key="3">
    <source>
        <dbReference type="SAM" id="MobiDB-lite"/>
    </source>
</evidence>
<keyword evidence="1 2" id="KW-0647">Proteasome</keyword>
<name>A0A177BCD8_9BILA</name>
<dbReference type="GO" id="GO:0019773">
    <property type="term" value="C:proteasome core complex, alpha-subunit complex"/>
    <property type="evidence" value="ECO:0007669"/>
    <property type="project" value="UniProtKB-UniRule"/>
</dbReference>
<feature type="compositionally biased region" description="Acidic residues" evidence="3">
    <location>
        <begin position="219"/>
        <end position="230"/>
    </location>
</feature>
<protein>
    <recommendedName>
        <fullName evidence="6">Proteasome subunit alpha type-1</fullName>
    </recommendedName>
</protein>
<dbReference type="AlphaFoldDB" id="A0A177BCD8"/>
<comment type="similarity">
    <text evidence="2">Belongs to the peptidase T1A family.</text>
</comment>
<dbReference type="PANTHER" id="PTHR11599">
    <property type="entry name" value="PROTEASOME SUBUNIT ALPHA/BETA"/>
    <property type="match status" value="1"/>
</dbReference>
<dbReference type="InterPro" id="IPR050115">
    <property type="entry name" value="Proteasome_alpha"/>
</dbReference>
<dbReference type="GO" id="GO:0051603">
    <property type="term" value="P:proteolysis involved in protein catabolic process"/>
    <property type="evidence" value="ECO:0007669"/>
    <property type="project" value="InterPro"/>
</dbReference>
<feature type="compositionally biased region" description="Acidic residues" evidence="3">
    <location>
        <begin position="243"/>
        <end position="253"/>
    </location>
</feature>
<keyword evidence="5" id="KW-1185">Reference proteome</keyword>
<dbReference type="InterPro" id="IPR001353">
    <property type="entry name" value="Proteasome_sua/b"/>
</dbReference>
<evidence type="ECO:0000256" key="2">
    <source>
        <dbReference type="PROSITE-ProRule" id="PRU00808"/>
    </source>
</evidence>
<dbReference type="InterPro" id="IPR023332">
    <property type="entry name" value="Proteasome_alpha-type"/>
</dbReference>
<dbReference type="EMBL" id="LWCA01000018">
    <property type="protein sequence ID" value="OAF71855.1"/>
    <property type="molecule type" value="Genomic_DNA"/>
</dbReference>
<dbReference type="Pfam" id="PF00227">
    <property type="entry name" value="Proteasome"/>
    <property type="match status" value="1"/>
</dbReference>
<reference evidence="4 5" key="1">
    <citation type="submission" date="2016-04" db="EMBL/GenBank/DDBJ databases">
        <title>The genome of Intoshia linei affirms orthonectids as highly simplified spiralians.</title>
        <authorList>
            <person name="Mikhailov K.V."/>
            <person name="Slusarev G.S."/>
            <person name="Nikitin M.A."/>
            <person name="Logacheva M.D."/>
            <person name="Penin A."/>
            <person name="Aleoshin V."/>
            <person name="Panchin Y.V."/>
        </authorList>
    </citation>
    <scope>NUCLEOTIDE SEQUENCE [LARGE SCALE GENOMIC DNA]</scope>
    <source>
        <strain evidence="4">Intl2013</strain>
        <tissue evidence="4">Whole animal</tissue>
    </source>
</reference>
<dbReference type="InterPro" id="IPR029055">
    <property type="entry name" value="Ntn_hydrolases_N"/>
</dbReference>
<organism evidence="4 5">
    <name type="scientific">Intoshia linei</name>
    <dbReference type="NCBI Taxonomy" id="1819745"/>
    <lineage>
        <taxon>Eukaryota</taxon>
        <taxon>Metazoa</taxon>
        <taxon>Spiralia</taxon>
        <taxon>Lophotrochozoa</taxon>
        <taxon>Mesozoa</taxon>
        <taxon>Orthonectida</taxon>
        <taxon>Rhopaluridae</taxon>
        <taxon>Intoshia</taxon>
    </lineage>
</organism>
<evidence type="ECO:0008006" key="6">
    <source>
        <dbReference type="Google" id="ProtNLM"/>
    </source>
</evidence>
<dbReference type="PROSITE" id="PS51475">
    <property type="entry name" value="PROTEASOME_ALPHA_2"/>
    <property type="match status" value="1"/>
</dbReference>
<dbReference type="Proteomes" id="UP000078046">
    <property type="component" value="Unassembled WGS sequence"/>
</dbReference>
<proteinExistence type="inferred from homology"/>
<sequence>MEAVNQGAPSVGLKSKEYSLLLTHNRLISKFSEPQRKILQVDDSIAVAISGLTSDGYVLGSYLTNECIKYKFTNDEAIPIPRLCSRLQLKMQPCTQLYGERPFGVGLLIIGADSKKTHLFHSCPSANIYECNAMAIGSRSQSARTHLINNMKKFENSSLNELIQHGLYALRETYRGEDKLEYSNCSVVVIGLNTPFYELDKETIKSFIDKLTPKKPIDESSDEENPEPETENVQPTPVVSNVPDDELNDDMVD</sequence>
<feature type="region of interest" description="Disordered" evidence="3">
    <location>
        <begin position="211"/>
        <end position="253"/>
    </location>
</feature>
<dbReference type="FunFam" id="3.60.20.10:FF:000063">
    <property type="entry name" value="Proteasome subunit alpha type"/>
    <property type="match status" value="1"/>
</dbReference>
<evidence type="ECO:0000313" key="5">
    <source>
        <dbReference type="Proteomes" id="UP000078046"/>
    </source>
</evidence>